<evidence type="ECO:0000256" key="1">
    <source>
        <dbReference type="ARBA" id="ARBA00006987"/>
    </source>
</evidence>
<protein>
    <submittedName>
        <fullName evidence="2">Tripartite tricarboxylate transporter substrate-binding protein</fullName>
    </submittedName>
</protein>
<comment type="similarity">
    <text evidence="1">Belongs to the UPF0065 (bug) family.</text>
</comment>
<dbReference type="InterPro" id="IPR005064">
    <property type="entry name" value="BUG"/>
</dbReference>
<sequence length="183" mass="19164">MRLSRRAALSLAALPLARPELIRPARADWPDRPIRLVVSFVGGSSSDTIARLFAQQLDAALGQRVIVDNRAGAGGLLATQLVARAEPDGNTLLWSGNQLSALYFLHRQPGFEPLRDFTPISRVVTNAAVLCVPAGRPWRSVAELVAAARSTPQGLTYGSGGVGTAAHLAVLSGLAPGEARVAG</sequence>
<accession>A0A9X1YFH8</accession>
<name>A0A9X1YFH8_9PROT</name>
<gene>
    <name evidence="2" type="ORF">M0638_26590</name>
</gene>
<keyword evidence="3" id="KW-1185">Reference proteome</keyword>
<evidence type="ECO:0000313" key="3">
    <source>
        <dbReference type="Proteomes" id="UP001139516"/>
    </source>
</evidence>
<evidence type="ECO:0000313" key="2">
    <source>
        <dbReference type="EMBL" id="MCK8787928.1"/>
    </source>
</evidence>
<dbReference type="Pfam" id="PF03401">
    <property type="entry name" value="TctC"/>
    <property type="match status" value="1"/>
</dbReference>
<dbReference type="Gene3D" id="3.40.190.150">
    <property type="entry name" value="Bordetella uptake gene, domain 1"/>
    <property type="match status" value="1"/>
</dbReference>
<proteinExistence type="inferred from homology"/>
<dbReference type="AlphaFoldDB" id="A0A9X1YFH8"/>
<dbReference type="Gene3D" id="3.40.190.10">
    <property type="entry name" value="Periplasmic binding protein-like II"/>
    <property type="match status" value="1"/>
</dbReference>
<organism evidence="2 3">
    <name type="scientific">Roseomonas acroporae</name>
    <dbReference type="NCBI Taxonomy" id="2937791"/>
    <lineage>
        <taxon>Bacteria</taxon>
        <taxon>Pseudomonadati</taxon>
        <taxon>Pseudomonadota</taxon>
        <taxon>Alphaproteobacteria</taxon>
        <taxon>Acetobacterales</taxon>
        <taxon>Roseomonadaceae</taxon>
        <taxon>Roseomonas</taxon>
    </lineage>
</organism>
<dbReference type="InterPro" id="IPR042100">
    <property type="entry name" value="Bug_dom1"/>
</dbReference>
<comment type="caution">
    <text evidence="2">The sequence shown here is derived from an EMBL/GenBank/DDBJ whole genome shotgun (WGS) entry which is preliminary data.</text>
</comment>
<dbReference type="PANTHER" id="PTHR42928">
    <property type="entry name" value="TRICARBOXYLATE-BINDING PROTEIN"/>
    <property type="match status" value="1"/>
</dbReference>
<reference evidence="2" key="1">
    <citation type="submission" date="2022-04" db="EMBL/GenBank/DDBJ databases">
        <title>Roseomonas acroporae sp. nov., isolated from coral Acropora digitifera.</title>
        <authorList>
            <person name="Sun H."/>
        </authorList>
    </citation>
    <scope>NUCLEOTIDE SEQUENCE</scope>
    <source>
        <strain evidence="2">NAR14</strain>
    </source>
</reference>
<dbReference type="RefSeq" id="WP_248669973.1">
    <property type="nucleotide sequence ID" value="NZ_JALPRX010000158.1"/>
</dbReference>
<dbReference type="Proteomes" id="UP001139516">
    <property type="component" value="Unassembled WGS sequence"/>
</dbReference>
<dbReference type="EMBL" id="JALPRX010000158">
    <property type="protein sequence ID" value="MCK8787928.1"/>
    <property type="molecule type" value="Genomic_DNA"/>
</dbReference>
<dbReference type="PANTHER" id="PTHR42928:SF5">
    <property type="entry name" value="BLR1237 PROTEIN"/>
    <property type="match status" value="1"/>
</dbReference>